<evidence type="ECO:0000256" key="5">
    <source>
        <dbReference type="ARBA" id="ARBA00022927"/>
    </source>
</evidence>
<dbReference type="Gene3D" id="1.20.5.1030">
    <property type="entry name" value="Preprotein translocase secy subunit"/>
    <property type="match status" value="1"/>
</dbReference>
<dbReference type="Proteomes" id="UP000176273">
    <property type="component" value="Unassembled WGS sequence"/>
</dbReference>
<dbReference type="InterPro" id="IPR005807">
    <property type="entry name" value="SecE_bac"/>
</dbReference>
<dbReference type="GO" id="GO:0065002">
    <property type="term" value="P:intracellular protein transmembrane transport"/>
    <property type="evidence" value="ECO:0007669"/>
    <property type="project" value="UniProtKB-UniRule"/>
</dbReference>
<reference evidence="10 11" key="1">
    <citation type="journal article" date="2016" name="Nat. Commun.">
        <title>Thousands of microbial genomes shed light on interconnected biogeochemical processes in an aquifer system.</title>
        <authorList>
            <person name="Anantharaman K."/>
            <person name="Brown C.T."/>
            <person name="Hug L.A."/>
            <person name="Sharon I."/>
            <person name="Castelle C.J."/>
            <person name="Probst A.J."/>
            <person name="Thomas B.C."/>
            <person name="Singh A."/>
            <person name="Wilkins M.J."/>
            <person name="Karaoz U."/>
            <person name="Brodie E.L."/>
            <person name="Williams K.H."/>
            <person name="Hubbard S.S."/>
            <person name="Banfield J.F."/>
        </authorList>
    </citation>
    <scope>NUCLEOTIDE SEQUENCE [LARGE SCALE GENOMIC DNA]</scope>
</reference>
<comment type="similarity">
    <text evidence="9">Belongs to the SecE/SEC61-gamma family.</text>
</comment>
<comment type="function">
    <text evidence="9">Essential subunit of the Sec protein translocation channel SecYEG. Clamps together the 2 halves of SecY. May contact the channel plug during translocation.</text>
</comment>
<gene>
    <name evidence="9" type="primary">secE</name>
    <name evidence="10" type="ORF">A2110_01420</name>
</gene>
<evidence type="ECO:0000313" key="10">
    <source>
        <dbReference type="EMBL" id="OGG37733.1"/>
    </source>
</evidence>
<dbReference type="PANTHER" id="PTHR33910">
    <property type="entry name" value="PROTEIN TRANSLOCASE SUBUNIT SECE"/>
    <property type="match status" value="1"/>
</dbReference>
<keyword evidence="4 9" id="KW-0812">Transmembrane</keyword>
<keyword evidence="3 9" id="KW-1003">Cell membrane</keyword>
<evidence type="ECO:0000256" key="6">
    <source>
        <dbReference type="ARBA" id="ARBA00022989"/>
    </source>
</evidence>
<dbReference type="Pfam" id="PF00584">
    <property type="entry name" value="SecE"/>
    <property type="match status" value="1"/>
</dbReference>
<keyword evidence="8 9" id="KW-0472">Membrane</keyword>
<dbReference type="GO" id="GO:0005886">
    <property type="term" value="C:plasma membrane"/>
    <property type="evidence" value="ECO:0007669"/>
    <property type="project" value="UniProtKB-SubCell"/>
</dbReference>
<dbReference type="PROSITE" id="PS01067">
    <property type="entry name" value="SECE_SEC61G"/>
    <property type="match status" value="1"/>
</dbReference>
<name>A0A1F6BLK6_9BACT</name>
<dbReference type="AlphaFoldDB" id="A0A1F6BLK6"/>
<protein>
    <recommendedName>
        <fullName evidence="9">Protein translocase subunit SecE</fullName>
    </recommendedName>
</protein>
<dbReference type="GO" id="GO:0006605">
    <property type="term" value="P:protein targeting"/>
    <property type="evidence" value="ECO:0007669"/>
    <property type="project" value="UniProtKB-UniRule"/>
</dbReference>
<dbReference type="PANTHER" id="PTHR33910:SF1">
    <property type="entry name" value="PROTEIN TRANSLOCASE SUBUNIT SECE"/>
    <property type="match status" value="1"/>
</dbReference>
<comment type="subcellular location">
    <subcellularLocation>
        <location evidence="9">Cell membrane</location>
        <topology evidence="9">Single-pass membrane protein</topology>
    </subcellularLocation>
    <subcellularLocation>
        <location evidence="1">Membrane</location>
    </subcellularLocation>
</comment>
<keyword evidence="2 9" id="KW-0813">Transport</keyword>
<dbReference type="HAMAP" id="MF_00422">
    <property type="entry name" value="SecE"/>
    <property type="match status" value="1"/>
</dbReference>
<accession>A0A1F6BLK6</accession>
<evidence type="ECO:0000313" key="11">
    <source>
        <dbReference type="Proteomes" id="UP000176273"/>
    </source>
</evidence>
<keyword evidence="6 9" id="KW-1133">Transmembrane helix</keyword>
<dbReference type="GO" id="GO:0043952">
    <property type="term" value="P:protein transport by the Sec complex"/>
    <property type="evidence" value="ECO:0007669"/>
    <property type="project" value="UniProtKB-UniRule"/>
</dbReference>
<proteinExistence type="inferred from homology"/>
<feature type="transmembrane region" description="Helical" evidence="9">
    <location>
        <begin position="30"/>
        <end position="52"/>
    </location>
</feature>
<evidence type="ECO:0000256" key="8">
    <source>
        <dbReference type="ARBA" id="ARBA00023136"/>
    </source>
</evidence>
<dbReference type="EMBL" id="MFKH01000004">
    <property type="protein sequence ID" value="OGG37733.1"/>
    <property type="molecule type" value="Genomic_DNA"/>
</dbReference>
<evidence type="ECO:0000256" key="7">
    <source>
        <dbReference type="ARBA" id="ARBA00023010"/>
    </source>
</evidence>
<dbReference type="InterPro" id="IPR038379">
    <property type="entry name" value="SecE_sf"/>
</dbReference>
<keyword evidence="5 9" id="KW-0653">Protein transport</keyword>
<evidence type="ECO:0000256" key="3">
    <source>
        <dbReference type="ARBA" id="ARBA00022475"/>
    </source>
</evidence>
<evidence type="ECO:0000256" key="9">
    <source>
        <dbReference type="HAMAP-Rule" id="MF_00422"/>
    </source>
</evidence>
<keyword evidence="7 9" id="KW-0811">Translocation</keyword>
<comment type="caution">
    <text evidence="10">The sequence shown here is derived from an EMBL/GenBank/DDBJ whole genome shotgun (WGS) entry which is preliminary data.</text>
</comment>
<organism evidence="10 11">
    <name type="scientific">Candidatus Jorgensenbacteria bacterium GWA1_54_12</name>
    <dbReference type="NCBI Taxonomy" id="1798468"/>
    <lineage>
        <taxon>Bacteria</taxon>
        <taxon>Candidatus Joergenseniibacteriota</taxon>
    </lineage>
</organism>
<evidence type="ECO:0000256" key="2">
    <source>
        <dbReference type="ARBA" id="ARBA00022448"/>
    </source>
</evidence>
<sequence length="60" mass="7219">MLKRITHFFRESYEEFKRVSWPTRQETVRYTLFIIGFSIALALFLGLLDFIFSRGLETLL</sequence>
<dbReference type="GO" id="GO:0008320">
    <property type="term" value="F:protein transmembrane transporter activity"/>
    <property type="evidence" value="ECO:0007669"/>
    <property type="project" value="UniProtKB-UniRule"/>
</dbReference>
<evidence type="ECO:0000256" key="4">
    <source>
        <dbReference type="ARBA" id="ARBA00022692"/>
    </source>
</evidence>
<dbReference type="STRING" id="1798468.A2110_01420"/>
<evidence type="ECO:0000256" key="1">
    <source>
        <dbReference type="ARBA" id="ARBA00004370"/>
    </source>
</evidence>
<dbReference type="GO" id="GO:0009306">
    <property type="term" value="P:protein secretion"/>
    <property type="evidence" value="ECO:0007669"/>
    <property type="project" value="UniProtKB-UniRule"/>
</dbReference>
<comment type="subunit">
    <text evidence="9">Component of the Sec protein translocase complex. Heterotrimer consisting of SecY, SecE and SecG subunits. The heterotrimers can form oligomers, although 1 heterotrimer is thought to be able to translocate proteins. Interacts with the ribosome. Interacts with SecDF, and other proteins may be involved. Interacts with SecA.</text>
</comment>
<dbReference type="NCBIfam" id="TIGR00964">
    <property type="entry name" value="secE_bact"/>
    <property type="match status" value="1"/>
</dbReference>
<dbReference type="InterPro" id="IPR001901">
    <property type="entry name" value="Translocase_SecE/Sec61-g"/>
</dbReference>